<dbReference type="Pfam" id="PF10099">
    <property type="entry name" value="RskA_C"/>
    <property type="match status" value="1"/>
</dbReference>
<reference evidence="14 15" key="2">
    <citation type="journal article" date="2016" name="Genome Announc.">
        <title>Draft Genome Sequence of Oceanobacillus picturae Heshi-B3, Isolated from Fermented Rice Bran in a Traditional Japanese Seafood Dish.</title>
        <authorList>
            <person name="Akuzawa S."/>
            <person name="Nagaoka J."/>
            <person name="Kanekatsu M."/>
            <person name="Kanesaki Y."/>
            <person name="Suzuki T."/>
        </authorList>
    </citation>
    <scope>NUCLEOTIDE SEQUENCE [LARGE SCALE GENOMIC DNA]</scope>
    <source>
        <strain evidence="14 15">Heshi-B3</strain>
    </source>
</reference>
<dbReference type="GO" id="GO:0006417">
    <property type="term" value="P:regulation of translation"/>
    <property type="evidence" value="ECO:0007669"/>
    <property type="project" value="TreeGrafter"/>
</dbReference>
<dbReference type="AlphaFoldDB" id="A0A0U9H290"/>
<evidence type="ECO:0000313" key="14">
    <source>
        <dbReference type="EMBL" id="GAQ16658.1"/>
    </source>
</evidence>
<evidence type="ECO:0000259" key="13">
    <source>
        <dbReference type="Pfam" id="PF13490"/>
    </source>
</evidence>
<organism evidence="14 15">
    <name type="scientific">Oceanobacillus picturae</name>
    <dbReference type="NCBI Taxonomy" id="171693"/>
    <lineage>
        <taxon>Bacteria</taxon>
        <taxon>Bacillati</taxon>
        <taxon>Bacillota</taxon>
        <taxon>Bacilli</taxon>
        <taxon>Bacillales</taxon>
        <taxon>Bacillaceae</taxon>
        <taxon>Oceanobacillus</taxon>
    </lineage>
</organism>
<gene>
    <name evidence="14" type="ORF">OPHB3_0582</name>
</gene>
<sequence length="264" mass="29389">MAKQCERLIDYFNNHLTEREREEFELHLIECASCQEELAELEELTMDLPFGVDIVEPPEGMKARVLSNVTNGNSDMEDAQSSDKTPKVTDIKDKKDIPPLKKKKSWYKPLIAATLTLSLVGNGMALIYLNHEEPDSAEPSEPSEPEQEEVTLDTLRQKHTLQPSEGVSAQATALMIEQNNNINLVIQAEDLPPLSGEEAYQVWVLEDGKPYRAGTFVSSEDGSGAVSYVMDYGEEYNFDTIAITKEPNANSQQPQGDILLSSPL</sequence>
<comment type="subcellular location">
    <subcellularLocation>
        <location evidence="2">Cell membrane</location>
    </subcellularLocation>
    <subcellularLocation>
        <location evidence="1">Membrane</location>
        <topology evidence="1">Single-pass membrane protein</topology>
    </subcellularLocation>
</comment>
<comment type="caution">
    <text evidence="14">The sequence shown here is derived from an EMBL/GenBank/DDBJ whole genome shotgun (WGS) entry which is preliminary data.</text>
</comment>
<feature type="domain" description="Anti-sigma K factor RskA C-terminal" evidence="12">
    <location>
        <begin position="111"/>
        <end position="257"/>
    </location>
</feature>
<feature type="compositionally biased region" description="Basic and acidic residues" evidence="11">
    <location>
        <begin position="84"/>
        <end position="95"/>
    </location>
</feature>
<dbReference type="OrthoDB" id="150725at2"/>
<dbReference type="InterPro" id="IPR018764">
    <property type="entry name" value="RskA_C"/>
</dbReference>
<evidence type="ECO:0000256" key="11">
    <source>
        <dbReference type="SAM" id="MobiDB-lite"/>
    </source>
</evidence>
<dbReference type="InterPro" id="IPR027383">
    <property type="entry name" value="Znf_put"/>
</dbReference>
<evidence type="ECO:0000256" key="8">
    <source>
        <dbReference type="ARBA" id="ARBA00024438"/>
    </source>
</evidence>
<dbReference type="InterPro" id="IPR041916">
    <property type="entry name" value="Anti_sigma_zinc_sf"/>
</dbReference>
<evidence type="ECO:0000256" key="1">
    <source>
        <dbReference type="ARBA" id="ARBA00004167"/>
    </source>
</evidence>
<comment type="similarity">
    <text evidence="7">Belongs to the zinc-associated anti-sigma factor (ZAS) superfamily. Anti-sigma-W factor family.</text>
</comment>
<dbReference type="Gene3D" id="1.10.10.1320">
    <property type="entry name" value="Anti-sigma factor, zinc-finger domain"/>
    <property type="match status" value="1"/>
</dbReference>
<keyword evidence="6" id="KW-0472">Membrane</keyword>
<keyword evidence="4" id="KW-0812">Transmembrane</keyword>
<evidence type="ECO:0000256" key="4">
    <source>
        <dbReference type="ARBA" id="ARBA00022692"/>
    </source>
</evidence>
<dbReference type="PANTHER" id="PTHR37461">
    <property type="entry name" value="ANTI-SIGMA-K FACTOR RSKA"/>
    <property type="match status" value="1"/>
</dbReference>
<dbReference type="GO" id="GO:0016989">
    <property type="term" value="F:sigma factor antagonist activity"/>
    <property type="evidence" value="ECO:0007669"/>
    <property type="project" value="TreeGrafter"/>
</dbReference>
<evidence type="ECO:0000256" key="2">
    <source>
        <dbReference type="ARBA" id="ARBA00004236"/>
    </source>
</evidence>
<feature type="domain" description="Putative zinc-finger" evidence="13">
    <location>
        <begin position="6"/>
        <end position="35"/>
    </location>
</feature>
<name>A0A0U9H290_9BACI</name>
<dbReference type="Pfam" id="PF13490">
    <property type="entry name" value="zf-HC2"/>
    <property type="match status" value="1"/>
</dbReference>
<reference evidence="15" key="1">
    <citation type="submission" date="2015-07" db="EMBL/GenBank/DDBJ databases">
        <title>Draft Genome Sequence of Oceanobacillus picturae Heshi-B3 that Was Isolated from Fermented Rice Bran with Aging Salted Mackerel, Which Was Named Heshiko as Traditional Fermented Seafood in Japan.</title>
        <authorList>
            <person name="Akuzawa S."/>
            <person name="Nakagawa J."/>
            <person name="Kanekatsu T."/>
            <person name="Kanesaki Y."/>
            <person name="Suzuki T."/>
        </authorList>
    </citation>
    <scope>NUCLEOTIDE SEQUENCE [LARGE SCALE GENOMIC DNA]</scope>
    <source>
        <strain evidence="15">Heshi-B3</strain>
    </source>
</reference>
<accession>A0A0U9H290</accession>
<dbReference type="Proteomes" id="UP000052946">
    <property type="component" value="Unassembled WGS sequence"/>
</dbReference>
<evidence type="ECO:0000256" key="6">
    <source>
        <dbReference type="ARBA" id="ARBA00023136"/>
    </source>
</evidence>
<dbReference type="PANTHER" id="PTHR37461:SF1">
    <property type="entry name" value="ANTI-SIGMA-K FACTOR RSKA"/>
    <property type="match status" value="1"/>
</dbReference>
<keyword evidence="3" id="KW-1003">Cell membrane</keyword>
<evidence type="ECO:0000256" key="7">
    <source>
        <dbReference type="ARBA" id="ARBA00024353"/>
    </source>
</evidence>
<dbReference type="GO" id="GO:0005886">
    <property type="term" value="C:plasma membrane"/>
    <property type="evidence" value="ECO:0007669"/>
    <property type="project" value="UniProtKB-SubCell"/>
</dbReference>
<evidence type="ECO:0000256" key="3">
    <source>
        <dbReference type="ARBA" id="ARBA00022475"/>
    </source>
</evidence>
<keyword evidence="5" id="KW-1133">Transmembrane helix</keyword>
<evidence type="ECO:0000313" key="15">
    <source>
        <dbReference type="Proteomes" id="UP000052946"/>
    </source>
</evidence>
<protein>
    <recommendedName>
        <fullName evidence="8">Anti-sigma-W factor RsiW</fullName>
    </recommendedName>
    <alternativeName>
        <fullName evidence="10">Regulator of SigK</fullName>
    </alternativeName>
    <alternativeName>
        <fullName evidence="9">Sigma-K anti-sigma factor RskA</fullName>
    </alternativeName>
</protein>
<dbReference type="EMBL" id="BBXV01000008">
    <property type="protein sequence ID" value="GAQ16658.1"/>
    <property type="molecule type" value="Genomic_DNA"/>
</dbReference>
<proteinExistence type="inferred from homology"/>
<dbReference type="InterPro" id="IPR051474">
    <property type="entry name" value="Anti-sigma-K/W_factor"/>
</dbReference>
<feature type="region of interest" description="Disordered" evidence="11">
    <location>
        <begin position="70"/>
        <end position="95"/>
    </location>
</feature>
<evidence type="ECO:0000256" key="5">
    <source>
        <dbReference type="ARBA" id="ARBA00022989"/>
    </source>
</evidence>
<evidence type="ECO:0000256" key="10">
    <source>
        <dbReference type="ARBA" id="ARBA00030803"/>
    </source>
</evidence>
<dbReference type="RefSeq" id="WP_058949336.1">
    <property type="nucleotide sequence ID" value="NZ_BBXV01000008.1"/>
</dbReference>
<evidence type="ECO:0000256" key="9">
    <source>
        <dbReference type="ARBA" id="ARBA00029829"/>
    </source>
</evidence>
<evidence type="ECO:0000259" key="12">
    <source>
        <dbReference type="Pfam" id="PF10099"/>
    </source>
</evidence>